<feature type="chain" id="PRO_5018160473" description="Ig-like domain-containing protein" evidence="12">
    <location>
        <begin position="26"/>
        <end position="718"/>
    </location>
</feature>
<dbReference type="InterPro" id="IPR000920">
    <property type="entry name" value="Myelin_P0-rel"/>
</dbReference>
<keyword evidence="8" id="KW-0325">Glycoprotein</keyword>
<dbReference type="PROSITE" id="PS50835">
    <property type="entry name" value="IG_LIKE"/>
    <property type="match status" value="3"/>
</dbReference>
<name>A0A3M0ITJ5_HIRRU</name>
<dbReference type="FunFam" id="2.60.40.10:FF:000193">
    <property type="entry name" value="Myelin protein zero-like 1 like"/>
    <property type="match status" value="2"/>
</dbReference>
<feature type="transmembrane region" description="Helical" evidence="11">
    <location>
        <begin position="588"/>
        <end position="610"/>
    </location>
</feature>
<accession>A0A3M0ITJ5</accession>
<evidence type="ECO:0000256" key="10">
    <source>
        <dbReference type="SAM" id="MobiDB-lite"/>
    </source>
</evidence>
<evidence type="ECO:0000256" key="9">
    <source>
        <dbReference type="ARBA" id="ARBA00023319"/>
    </source>
</evidence>
<dbReference type="SUPFAM" id="SSF48726">
    <property type="entry name" value="Immunoglobulin"/>
    <property type="match status" value="3"/>
</dbReference>
<dbReference type="GO" id="GO:0098609">
    <property type="term" value="P:cell-cell adhesion"/>
    <property type="evidence" value="ECO:0007669"/>
    <property type="project" value="TreeGrafter"/>
</dbReference>
<keyword evidence="6 11" id="KW-0472">Membrane</keyword>
<evidence type="ECO:0000256" key="7">
    <source>
        <dbReference type="ARBA" id="ARBA00023157"/>
    </source>
</evidence>
<evidence type="ECO:0000256" key="6">
    <source>
        <dbReference type="ARBA" id="ARBA00023136"/>
    </source>
</evidence>
<dbReference type="InterPro" id="IPR036179">
    <property type="entry name" value="Ig-like_dom_sf"/>
</dbReference>
<dbReference type="Proteomes" id="UP000269221">
    <property type="component" value="Unassembled WGS sequence"/>
</dbReference>
<gene>
    <name evidence="14" type="ORF">DUI87_31493</name>
</gene>
<keyword evidence="3 11" id="KW-0812">Transmembrane</keyword>
<dbReference type="InterPro" id="IPR029863">
    <property type="entry name" value="MPZL2_Ig-like_dom"/>
</dbReference>
<evidence type="ECO:0000256" key="12">
    <source>
        <dbReference type="SAM" id="SignalP"/>
    </source>
</evidence>
<dbReference type="Pfam" id="PF07686">
    <property type="entry name" value="V-set"/>
    <property type="match status" value="3"/>
</dbReference>
<evidence type="ECO:0000256" key="5">
    <source>
        <dbReference type="ARBA" id="ARBA00022989"/>
    </source>
</evidence>
<keyword evidence="4 12" id="KW-0732">Signal</keyword>
<evidence type="ECO:0000256" key="8">
    <source>
        <dbReference type="ARBA" id="ARBA00023180"/>
    </source>
</evidence>
<proteinExistence type="inferred from homology"/>
<keyword evidence="5 11" id="KW-1133">Transmembrane helix</keyword>
<dbReference type="STRING" id="333673.A0A3M0ITJ5"/>
<evidence type="ECO:0000256" key="4">
    <source>
        <dbReference type="ARBA" id="ARBA00022729"/>
    </source>
</evidence>
<evidence type="ECO:0000259" key="13">
    <source>
        <dbReference type="PROSITE" id="PS50835"/>
    </source>
</evidence>
<keyword evidence="9" id="KW-0393">Immunoglobulin domain</keyword>
<evidence type="ECO:0000313" key="14">
    <source>
        <dbReference type="EMBL" id="RMB91965.1"/>
    </source>
</evidence>
<dbReference type="InterPro" id="IPR013106">
    <property type="entry name" value="Ig_V-set"/>
</dbReference>
<feature type="domain" description="Ig-like" evidence="13">
    <location>
        <begin position="241"/>
        <end position="344"/>
    </location>
</feature>
<dbReference type="EMBL" id="QRBI01000231">
    <property type="protein sequence ID" value="RMB91965.1"/>
    <property type="molecule type" value="Genomic_DNA"/>
</dbReference>
<keyword evidence="15" id="KW-1185">Reference proteome</keyword>
<evidence type="ECO:0000256" key="11">
    <source>
        <dbReference type="SAM" id="Phobius"/>
    </source>
</evidence>
<feature type="domain" description="Ig-like" evidence="13">
    <location>
        <begin position="446"/>
        <end position="558"/>
    </location>
</feature>
<organism evidence="14 15">
    <name type="scientific">Hirundo rustica rustica</name>
    <dbReference type="NCBI Taxonomy" id="333673"/>
    <lineage>
        <taxon>Eukaryota</taxon>
        <taxon>Metazoa</taxon>
        <taxon>Chordata</taxon>
        <taxon>Craniata</taxon>
        <taxon>Vertebrata</taxon>
        <taxon>Euteleostomi</taxon>
        <taxon>Archelosauria</taxon>
        <taxon>Archosauria</taxon>
        <taxon>Dinosauria</taxon>
        <taxon>Saurischia</taxon>
        <taxon>Theropoda</taxon>
        <taxon>Coelurosauria</taxon>
        <taxon>Aves</taxon>
        <taxon>Neognathae</taxon>
        <taxon>Neoaves</taxon>
        <taxon>Telluraves</taxon>
        <taxon>Australaves</taxon>
        <taxon>Passeriformes</taxon>
        <taxon>Sylvioidea</taxon>
        <taxon>Hirundinidae</taxon>
        <taxon>Hirundo</taxon>
    </lineage>
</organism>
<feature type="domain" description="Ig-like" evidence="13">
    <location>
        <begin position="24"/>
        <end position="140"/>
    </location>
</feature>
<feature type="region of interest" description="Disordered" evidence="10">
    <location>
        <begin position="184"/>
        <end position="205"/>
    </location>
</feature>
<comment type="subcellular location">
    <subcellularLocation>
        <location evidence="1">Membrane</location>
        <topology evidence="1">Single-pass type I membrane protein</topology>
    </subcellularLocation>
</comment>
<reference evidence="14 15" key="1">
    <citation type="submission" date="2018-07" db="EMBL/GenBank/DDBJ databases">
        <title>A high quality draft genome assembly of the barn swallow (H. rustica rustica).</title>
        <authorList>
            <person name="Formenti G."/>
            <person name="Chiara M."/>
            <person name="Poveda L."/>
            <person name="Francoijs K.-J."/>
            <person name="Bonisoli-Alquati A."/>
            <person name="Canova L."/>
            <person name="Gianfranceschi L."/>
            <person name="Horner D.S."/>
            <person name="Saino N."/>
        </authorList>
    </citation>
    <scope>NUCLEOTIDE SEQUENCE [LARGE SCALE GENOMIC DNA]</scope>
    <source>
        <strain evidence="14">Chelidonia</strain>
        <tissue evidence="14">Blood</tissue>
    </source>
</reference>
<dbReference type="PANTHER" id="PTHR13869:SF21">
    <property type="entry name" value="MYELIN PROTEIN ZERO-LIKE PROTEIN 2"/>
    <property type="match status" value="1"/>
</dbReference>
<dbReference type="InterPro" id="IPR003599">
    <property type="entry name" value="Ig_sub"/>
</dbReference>
<dbReference type="AlphaFoldDB" id="A0A3M0ITJ5"/>
<dbReference type="SMART" id="SM00409">
    <property type="entry name" value="IG"/>
    <property type="match status" value="3"/>
</dbReference>
<feature type="region of interest" description="Disordered" evidence="10">
    <location>
        <begin position="687"/>
        <end position="718"/>
    </location>
</feature>
<feature type="transmembrane region" description="Helical" evidence="11">
    <location>
        <begin position="150"/>
        <end position="174"/>
    </location>
</feature>
<feature type="compositionally biased region" description="Basic and acidic residues" evidence="10">
    <location>
        <begin position="184"/>
        <end position="203"/>
    </location>
</feature>
<evidence type="ECO:0000256" key="3">
    <source>
        <dbReference type="ARBA" id="ARBA00022692"/>
    </source>
</evidence>
<evidence type="ECO:0000313" key="15">
    <source>
        <dbReference type="Proteomes" id="UP000269221"/>
    </source>
</evidence>
<dbReference type="SMART" id="SM00406">
    <property type="entry name" value="IGv"/>
    <property type="match status" value="3"/>
</dbReference>
<dbReference type="InterPro" id="IPR013783">
    <property type="entry name" value="Ig-like_fold"/>
</dbReference>
<dbReference type="PANTHER" id="PTHR13869">
    <property type="entry name" value="MYELIN P0 RELATED"/>
    <property type="match status" value="1"/>
</dbReference>
<protein>
    <recommendedName>
        <fullName evidence="13">Ig-like domain-containing protein</fullName>
    </recommendedName>
</protein>
<dbReference type="PRINTS" id="PR00213">
    <property type="entry name" value="MYELINP0"/>
</dbReference>
<dbReference type="InterPro" id="IPR007110">
    <property type="entry name" value="Ig-like_dom"/>
</dbReference>
<feature type="transmembrane region" description="Helical" evidence="11">
    <location>
        <begin position="355"/>
        <end position="375"/>
    </location>
</feature>
<dbReference type="Gene3D" id="2.60.40.10">
    <property type="entry name" value="Immunoglobulins"/>
    <property type="match status" value="3"/>
</dbReference>
<feature type="signal peptide" evidence="12">
    <location>
        <begin position="1"/>
        <end position="25"/>
    </location>
</feature>
<evidence type="ECO:0000256" key="2">
    <source>
        <dbReference type="ARBA" id="ARBA00007180"/>
    </source>
</evidence>
<evidence type="ECO:0000256" key="1">
    <source>
        <dbReference type="ARBA" id="ARBA00004479"/>
    </source>
</evidence>
<dbReference type="CDD" id="cd05880">
    <property type="entry name" value="IgV_EVA1"/>
    <property type="match status" value="1"/>
</dbReference>
<comment type="caution">
    <text evidence="14">The sequence shown here is derived from an EMBL/GenBank/DDBJ whole genome shotgun (WGS) entry which is preliminary data.</text>
</comment>
<keyword evidence="7" id="KW-1015">Disulfide bond</keyword>
<dbReference type="GO" id="GO:0005886">
    <property type="term" value="C:plasma membrane"/>
    <property type="evidence" value="ECO:0007669"/>
    <property type="project" value="TreeGrafter"/>
</dbReference>
<feature type="compositionally biased region" description="Pro residues" evidence="10">
    <location>
        <begin position="709"/>
        <end position="718"/>
    </location>
</feature>
<comment type="similarity">
    <text evidence="2">Belongs to the myelin P0 protein family.</text>
</comment>
<sequence>MRGRTWLGAALVLGAQLRALWLAAAVEVHTAKEVVAVNGTNQRLKCTFSSSSPISQQLSVSWNFQPEDLSSHEPVFYYLKEPYTPPSGRFKERVTWDGNIERNDVSIMIWNLQPSDNGTFTCQVTNWPDVYGTIGEVRLRVVQKVNFSEIHFLAVVIGSASVLMVIVVTAVIICRQRRRKARDKRLEVADTERKGEPEDEGGKGTHSIGRLKVFAGVHNAGVCNALSLEIKASPKVRAFVGEQVLLKCSFKSSSPITENLLVDWTYRPLSGGQMETIFHYQSVPHPTTGGRFKDRISWAGNVASGDASIAILSPMLSDNGTFICSVKNPPDVYHNIPQTVLVVTERGLAFQLTSAALLSILVFLPSVLVVILLLVRMGRKFRAMKEKGKCGYKKSSIEVSDEPEHTGTAGCGGKVKEWCLNCVREMKVLLSLTLVLTLLERCSAAAEVFMEPQLRARAGDSVLLRCLFMDPDSRGWTLHKVDWLHKAGAQEEMVFFYYSNHGVPVGRFKNRAQWQGDTSRRDGSILLRDLRVNDSGTYECELRLLHNSSIFKSRTELLVLPAAPEGRGAAGRGAGAAEDAAAPRDSGFWPAVVGCGCVAVVVAFLAGLCVRKRFKSITALERMGKSSSKSKAEEAIYSSIPGAEVPKAEQDAKKKRRAEDTYITMHPSHCRDNGVYVELAKRTIPSEWMAEGTQGDGQSQEPHSRPEEAPPQLPEWHK</sequence>
<dbReference type="OrthoDB" id="8916449at2759"/>